<keyword evidence="3" id="KW-0812">Transmembrane</keyword>
<evidence type="ECO:0000256" key="1">
    <source>
        <dbReference type="ARBA" id="ARBA00022741"/>
    </source>
</evidence>
<dbReference type="EMBL" id="JAOPGA020000090">
    <property type="protein sequence ID" value="KAL0476759.1"/>
    <property type="molecule type" value="Genomic_DNA"/>
</dbReference>
<keyword evidence="1" id="KW-0547">Nucleotide-binding</keyword>
<keyword evidence="6" id="KW-1185">Reference proteome</keyword>
<protein>
    <submittedName>
        <fullName evidence="5">Serine/threonine-protein kinase</fullName>
    </submittedName>
</protein>
<dbReference type="InterPro" id="IPR008271">
    <property type="entry name" value="Ser/Thr_kinase_AS"/>
</dbReference>
<dbReference type="GO" id="GO:0005524">
    <property type="term" value="F:ATP binding"/>
    <property type="evidence" value="ECO:0007669"/>
    <property type="project" value="UniProtKB-KW"/>
</dbReference>
<dbReference type="InterPro" id="IPR001245">
    <property type="entry name" value="Ser-Thr/Tyr_kinase_cat_dom"/>
</dbReference>
<dbReference type="InterPro" id="IPR051681">
    <property type="entry name" value="Ser/Thr_Kinases-Pseudokinases"/>
</dbReference>
<dbReference type="Proteomes" id="UP001431209">
    <property type="component" value="Unassembled WGS sequence"/>
</dbReference>
<dbReference type="PANTHER" id="PTHR44329:SF298">
    <property type="entry name" value="MIXED LINEAGE KINASE DOMAIN-LIKE PROTEIN"/>
    <property type="match status" value="1"/>
</dbReference>
<accession>A0AAW2YJC9</accession>
<feature type="domain" description="Protein kinase" evidence="4">
    <location>
        <begin position="93"/>
        <end position="367"/>
    </location>
</feature>
<dbReference type="PROSITE" id="PS00108">
    <property type="entry name" value="PROTEIN_KINASE_ST"/>
    <property type="match status" value="1"/>
</dbReference>
<keyword evidence="2" id="KW-0067">ATP-binding</keyword>
<name>A0AAW2YJC9_9EUKA</name>
<dbReference type="Gene3D" id="1.10.510.10">
    <property type="entry name" value="Transferase(Phosphotransferase) domain 1"/>
    <property type="match status" value="1"/>
</dbReference>
<keyword evidence="5" id="KW-0808">Transferase</keyword>
<sequence>MIADSLIKHLNLIVQIHAAVYEVSRFCFLLLYIVAYVTLTMMMKLSLRFGYKEYVAKMPDFGLQESLIVKELVVSRRSFKQDIEHFIIESSDLTFQSRISEGSYGVVFSGRYLGSQVAIKMMKRLESDHEFENEVKMLVELRHPNVVLFMGACISNDYKYIVTELMRYSLDKILYPDEHERALHDLSSVIHKALSVRKKIKIIKDIASALAFMNGREAPICHRDLKPSNILLCDNCSIAKVCDFGSSRKISNDMSRNIGTFTYMSPEMLTESTYTEKSDVYSFAIIMYELFFEIKPFHELRSDGDGFGDSEFLISVNVTKGNRPFIPEFLQISEKERLYLDLMQKCWAQNADERPSFSEILSMIELFPK</sequence>
<proteinExistence type="predicted"/>
<gene>
    <name evidence="5" type="ORF">AKO1_002786</name>
</gene>
<evidence type="ECO:0000256" key="2">
    <source>
        <dbReference type="ARBA" id="ARBA00022840"/>
    </source>
</evidence>
<evidence type="ECO:0000313" key="6">
    <source>
        <dbReference type="Proteomes" id="UP001431209"/>
    </source>
</evidence>
<evidence type="ECO:0000256" key="3">
    <source>
        <dbReference type="SAM" id="Phobius"/>
    </source>
</evidence>
<keyword evidence="3" id="KW-0472">Membrane</keyword>
<feature type="transmembrane region" description="Helical" evidence="3">
    <location>
        <begin position="12"/>
        <end position="39"/>
    </location>
</feature>
<reference evidence="5 6" key="1">
    <citation type="submission" date="2024-03" db="EMBL/GenBank/DDBJ databases">
        <title>The Acrasis kona genome and developmental transcriptomes reveal deep origins of eukaryotic multicellular pathways.</title>
        <authorList>
            <person name="Sheikh S."/>
            <person name="Fu C.-J."/>
            <person name="Brown M.W."/>
            <person name="Baldauf S.L."/>
        </authorList>
    </citation>
    <scope>NUCLEOTIDE SEQUENCE [LARGE SCALE GENOMIC DNA]</scope>
    <source>
        <strain evidence="5 6">ATCC MYA-3509</strain>
    </source>
</reference>
<keyword evidence="5" id="KW-0418">Kinase</keyword>
<dbReference type="InterPro" id="IPR000719">
    <property type="entry name" value="Prot_kinase_dom"/>
</dbReference>
<evidence type="ECO:0000259" key="4">
    <source>
        <dbReference type="PROSITE" id="PS50011"/>
    </source>
</evidence>
<dbReference type="PROSITE" id="PS50011">
    <property type="entry name" value="PROTEIN_KINASE_DOM"/>
    <property type="match status" value="1"/>
</dbReference>
<dbReference type="Gene3D" id="3.30.200.20">
    <property type="entry name" value="Phosphorylase Kinase, domain 1"/>
    <property type="match status" value="1"/>
</dbReference>
<comment type="caution">
    <text evidence="5">The sequence shown here is derived from an EMBL/GenBank/DDBJ whole genome shotgun (WGS) entry which is preliminary data.</text>
</comment>
<keyword evidence="3" id="KW-1133">Transmembrane helix</keyword>
<evidence type="ECO:0000313" key="5">
    <source>
        <dbReference type="EMBL" id="KAL0476759.1"/>
    </source>
</evidence>
<organism evidence="5 6">
    <name type="scientific">Acrasis kona</name>
    <dbReference type="NCBI Taxonomy" id="1008807"/>
    <lineage>
        <taxon>Eukaryota</taxon>
        <taxon>Discoba</taxon>
        <taxon>Heterolobosea</taxon>
        <taxon>Tetramitia</taxon>
        <taxon>Eutetramitia</taxon>
        <taxon>Acrasidae</taxon>
        <taxon>Acrasis</taxon>
    </lineage>
</organism>
<dbReference type="InterPro" id="IPR011009">
    <property type="entry name" value="Kinase-like_dom_sf"/>
</dbReference>
<dbReference type="PANTHER" id="PTHR44329">
    <property type="entry name" value="SERINE/THREONINE-PROTEIN KINASE TNNI3K-RELATED"/>
    <property type="match status" value="1"/>
</dbReference>
<dbReference type="Pfam" id="PF07714">
    <property type="entry name" value="PK_Tyr_Ser-Thr"/>
    <property type="match status" value="1"/>
</dbReference>
<dbReference type="AlphaFoldDB" id="A0AAW2YJC9"/>
<dbReference type="SMART" id="SM00220">
    <property type="entry name" value="S_TKc"/>
    <property type="match status" value="1"/>
</dbReference>
<dbReference type="SUPFAM" id="SSF56112">
    <property type="entry name" value="Protein kinase-like (PK-like)"/>
    <property type="match status" value="1"/>
</dbReference>
<dbReference type="CDD" id="cd13999">
    <property type="entry name" value="STKc_MAP3K-like"/>
    <property type="match status" value="1"/>
</dbReference>
<dbReference type="GO" id="GO:0004674">
    <property type="term" value="F:protein serine/threonine kinase activity"/>
    <property type="evidence" value="ECO:0007669"/>
    <property type="project" value="TreeGrafter"/>
</dbReference>